<evidence type="ECO:0000313" key="1">
    <source>
        <dbReference type="EMBL" id="MFC4870398.1"/>
    </source>
</evidence>
<gene>
    <name evidence="1" type="ORF">ACFPFU_01785</name>
</gene>
<dbReference type="RefSeq" id="WP_377060899.1">
    <property type="nucleotide sequence ID" value="NZ_JBHSJJ010000001.1"/>
</dbReference>
<keyword evidence="2" id="KW-1185">Reference proteome</keyword>
<sequence length="122" mass="13759">MKRNTVHRELIRERLTLFLVILFCILISSSEYVSLADAGDPAQTEAQNCDTQDGSEEHKTFLNTAVDAVVPFVIVAVDHAFHLIYEIIDGDNTVFAFDFNIAVQNNHFFEVLFEQIISVNAP</sequence>
<organism evidence="1 2">
    <name type="scientific">Negadavirga shengliensis</name>
    <dbReference type="NCBI Taxonomy" id="1389218"/>
    <lineage>
        <taxon>Bacteria</taxon>
        <taxon>Pseudomonadati</taxon>
        <taxon>Bacteroidota</taxon>
        <taxon>Cytophagia</taxon>
        <taxon>Cytophagales</taxon>
        <taxon>Cyclobacteriaceae</taxon>
        <taxon>Negadavirga</taxon>
    </lineage>
</organism>
<comment type="caution">
    <text evidence="1">The sequence shown here is derived from an EMBL/GenBank/DDBJ whole genome shotgun (WGS) entry which is preliminary data.</text>
</comment>
<accession>A0ABV9SVS1</accession>
<dbReference type="EMBL" id="JBHSJJ010000001">
    <property type="protein sequence ID" value="MFC4870398.1"/>
    <property type="molecule type" value="Genomic_DNA"/>
</dbReference>
<name>A0ABV9SVS1_9BACT</name>
<protein>
    <submittedName>
        <fullName evidence="1">Uncharacterized protein</fullName>
    </submittedName>
</protein>
<reference evidence="2" key="1">
    <citation type="journal article" date="2019" name="Int. J. Syst. Evol. Microbiol.">
        <title>The Global Catalogue of Microorganisms (GCM) 10K type strain sequencing project: providing services to taxonomists for standard genome sequencing and annotation.</title>
        <authorList>
            <consortium name="The Broad Institute Genomics Platform"/>
            <consortium name="The Broad Institute Genome Sequencing Center for Infectious Disease"/>
            <person name="Wu L."/>
            <person name="Ma J."/>
        </authorList>
    </citation>
    <scope>NUCLEOTIDE SEQUENCE [LARGE SCALE GENOMIC DNA]</scope>
    <source>
        <strain evidence="2">CGMCC 4.7466</strain>
    </source>
</reference>
<evidence type="ECO:0000313" key="2">
    <source>
        <dbReference type="Proteomes" id="UP001595818"/>
    </source>
</evidence>
<proteinExistence type="predicted"/>
<dbReference type="Proteomes" id="UP001595818">
    <property type="component" value="Unassembled WGS sequence"/>
</dbReference>